<feature type="signal peptide" evidence="4">
    <location>
        <begin position="1"/>
        <end position="21"/>
    </location>
</feature>
<keyword evidence="6" id="KW-1185">Reference proteome</keyword>
<evidence type="ECO:0000256" key="2">
    <source>
        <dbReference type="PIRSR" id="PIRSR603782-1"/>
    </source>
</evidence>
<gene>
    <name evidence="5" type="ORF">K6K41_07695</name>
</gene>
<dbReference type="Pfam" id="PF02630">
    <property type="entry name" value="SCO1-SenC"/>
    <property type="match status" value="1"/>
</dbReference>
<keyword evidence="4" id="KW-0732">Signal</keyword>
<keyword evidence="2" id="KW-0186">Copper</keyword>
<reference evidence="5" key="1">
    <citation type="submission" date="2021-08" db="EMBL/GenBank/DDBJ databases">
        <authorList>
            <person name="Zhang H."/>
            <person name="Xu M."/>
            <person name="Yu Z."/>
            <person name="Yang L."/>
            <person name="Cai Y."/>
        </authorList>
    </citation>
    <scope>NUCLEOTIDE SEQUENCE</scope>
    <source>
        <strain evidence="5">CHL1</strain>
    </source>
</reference>
<comment type="similarity">
    <text evidence="1">Belongs to the SCO1/2 family.</text>
</comment>
<evidence type="ECO:0000256" key="4">
    <source>
        <dbReference type="SAM" id="SignalP"/>
    </source>
</evidence>
<dbReference type="RefSeq" id="WP_261404609.1">
    <property type="nucleotide sequence ID" value="NZ_CP081869.1"/>
</dbReference>
<dbReference type="Proteomes" id="UP000825701">
    <property type="component" value="Chromosome"/>
</dbReference>
<keyword evidence="2" id="KW-0479">Metal-binding</keyword>
<accession>A0A9E6RBK4</accession>
<feature type="disulfide bond" description="Redox-active" evidence="3">
    <location>
        <begin position="72"/>
        <end position="76"/>
    </location>
</feature>
<evidence type="ECO:0000313" key="5">
    <source>
        <dbReference type="EMBL" id="QZO01345.1"/>
    </source>
</evidence>
<feature type="binding site" evidence="2">
    <location>
        <position position="72"/>
    </location>
    <ligand>
        <name>Cu cation</name>
        <dbReference type="ChEBI" id="CHEBI:23378"/>
    </ligand>
</feature>
<dbReference type="CDD" id="cd02968">
    <property type="entry name" value="SCO"/>
    <property type="match status" value="1"/>
</dbReference>
<protein>
    <submittedName>
        <fullName evidence="5">SCO family protein</fullName>
    </submittedName>
</protein>
<dbReference type="SUPFAM" id="SSF52833">
    <property type="entry name" value="Thioredoxin-like"/>
    <property type="match status" value="1"/>
</dbReference>
<dbReference type="EMBL" id="CP081869">
    <property type="protein sequence ID" value="QZO01345.1"/>
    <property type="molecule type" value="Genomic_DNA"/>
</dbReference>
<evidence type="ECO:0000313" key="6">
    <source>
        <dbReference type="Proteomes" id="UP000825701"/>
    </source>
</evidence>
<dbReference type="AlphaFoldDB" id="A0A9E6RBK4"/>
<keyword evidence="3" id="KW-1015">Disulfide bond</keyword>
<organism evidence="5 6">
    <name type="scientific">Chenggangzhangella methanolivorans</name>
    <dbReference type="NCBI Taxonomy" id="1437009"/>
    <lineage>
        <taxon>Bacteria</taxon>
        <taxon>Pseudomonadati</taxon>
        <taxon>Pseudomonadota</taxon>
        <taxon>Alphaproteobacteria</taxon>
        <taxon>Hyphomicrobiales</taxon>
        <taxon>Methylopilaceae</taxon>
        <taxon>Chenggangzhangella</taxon>
    </lineage>
</organism>
<dbReference type="PANTHER" id="PTHR12151">
    <property type="entry name" value="ELECTRON TRANSPORT PROTIN SCO1/SENC FAMILY MEMBER"/>
    <property type="match status" value="1"/>
</dbReference>
<feature type="binding site" evidence="2">
    <location>
        <position position="76"/>
    </location>
    <ligand>
        <name>Cu cation</name>
        <dbReference type="ChEBI" id="CHEBI:23378"/>
    </ligand>
</feature>
<dbReference type="KEGG" id="cmet:K6K41_07695"/>
<evidence type="ECO:0000256" key="3">
    <source>
        <dbReference type="PIRSR" id="PIRSR603782-2"/>
    </source>
</evidence>
<dbReference type="PANTHER" id="PTHR12151:SF25">
    <property type="entry name" value="LINALOOL DEHYDRATASE_ISOMERASE DOMAIN-CONTAINING PROTEIN"/>
    <property type="match status" value="1"/>
</dbReference>
<dbReference type="InterPro" id="IPR036249">
    <property type="entry name" value="Thioredoxin-like_sf"/>
</dbReference>
<dbReference type="InterPro" id="IPR003782">
    <property type="entry name" value="SCO1/SenC"/>
</dbReference>
<dbReference type="Gene3D" id="3.40.30.10">
    <property type="entry name" value="Glutaredoxin"/>
    <property type="match status" value="1"/>
</dbReference>
<evidence type="ECO:0000256" key="1">
    <source>
        <dbReference type="ARBA" id="ARBA00010996"/>
    </source>
</evidence>
<dbReference type="GO" id="GO:0046872">
    <property type="term" value="F:metal ion binding"/>
    <property type="evidence" value="ECO:0007669"/>
    <property type="project" value="UniProtKB-KW"/>
</dbReference>
<sequence length="195" mass="20405">MRTKAALRFALYAAVATAALALLVLQAEGAPAGGAAMTTPGAFELARTDGTTLDSIELDGAPYALMFGFTHCPDVCPTALAEVTTALETATRLGAGYRVYFVAVDEARDTPDAVKAYLEPFDRRIVGLTGDRGAIAQATRAFGAAATRRDFPGGGYTMEHTAALFLVDSNGVIADRVAFSETSETMAKRMEAAAR</sequence>
<proteinExistence type="inferred from homology"/>
<name>A0A9E6RBK4_9HYPH</name>
<feature type="chain" id="PRO_5038550471" evidence="4">
    <location>
        <begin position="22"/>
        <end position="195"/>
    </location>
</feature>
<feature type="binding site" evidence="2">
    <location>
        <position position="160"/>
    </location>
    <ligand>
        <name>Cu cation</name>
        <dbReference type="ChEBI" id="CHEBI:23378"/>
    </ligand>
</feature>